<protein>
    <submittedName>
        <fullName evidence="7">Polysaccharide biosynthesis C-terminal domain-containing protein</fullName>
    </submittedName>
</protein>
<evidence type="ECO:0000256" key="5">
    <source>
        <dbReference type="ARBA" id="ARBA00023136"/>
    </source>
</evidence>
<dbReference type="EMBL" id="JAKIKP010000007">
    <property type="protein sequence ID" value="MCL1143251.1"/>
    <property type="molecule type" value="Genomic_DNA"/>
</dbReference>
<dbReference type="RefSeq" id="WP_248995928.1">
    <property type="nucleotide sequence ID" value="NZ_JAKIKP010000007.1"/>
</dbReference>
<feature type="transmembrane region" description="Helical" evidence="6">
    <location>
        <begin position="316"/>
        <end position="339"/>
    </location>
</feature>
<keyword evidence="5 6" id="KW-0472">Membrane</keyword>
<dbReference type="AlphaFoldDB" id="A0A9X2CKM8"/>
<feature type="transmembrane region" description="Helical" evidence="6">
    <location>
        <begin position="43"/>
        <end position="63"/>
    </location>
</feature>
<evidence type="ECO:0000256" key="3">
    <source>
        <dbReference type="ARBA" id="ARBA00022692"/>
    </source>
</evidence>
<keyword evidence="2" id="KW-1003">Cell membrane</keyword>
<accession>A0A9X2CKM8</accession>
<feature type="transmembrane region" description="Helical" evidence="6">
    <location>
        <begin position="164"/>
        <end position="183"/>
    </location>
</feature>
<dbReference type="InterPro" id="IPR002797">
    <property type="entry name" value="Polysacc_synth"/>
</dbReference>
<proteinExistence type="predicted"/>
<dbReference type="Proteomes" id="UP001139333">
    <property type="component" value="Unassembled WGS sequence"/>
</dbReference>
<reference evidence="7" key="1">
    <citation type="submission" date="2022-01" db="EMBL/GenBank/DDBJ databases">
        <title>Whole genome-based taxonomy of the Shewanellaceae.</title>
        <authorList>
            <person name="Martin-Rodriguez A.J."/>
        </authorList>
    </citation>
    <scope>NUCLEOTIDE SEQUENCE</scope>
    <source>
        <strain evidence="7">DSM 16422</strain>
    </source>
</reference>
<dbReference type="GO" id="GO:0005886">
    <property type="term" value="C:plasma membrane"/>
    <property type="evidence" value="ECO:0007669"/>
    <property type="project" value="UniProtKB-SubCell"/>
</dbReference>
<feature type="transmembrane region" description="Helical" evidence="6">
    <location>
        <begin position="223"/>
        <end position="240"/>
    </location>
</feature>
<keyword evidence="8" id="KW-1185">Reference proteome</keyword>
<feature type="transmembrane region" description="Helical" evidence="6">
    <location>
        <begin position="141"/>
        <end position="158"/>
    </location>
</feature>
<evidence type="ECO:0000313" key="7">
    <source>
        <dbReference type="EMBL" id="MCL1143251.1"/>
    </source>
</evidence>
<feature type="transmembrane region" description="Helical" evidence="6">
    <location>
        <begin position="260"/>
        <end position="278"/>
    </location>
</feature>
<feature type="transmembrane region" description="Helical" evidence="6">
    <location>
        <begin position="102"/>
        <end position="121"/>
    </location>
</feature>
<name>A0A9X2CKM8_9GAMM</name>
<keyword evidence="4 6" id="KW-1133">Transmembrane helix</keyword>
<dbReference type="PANTHER" id="PTHR30250:SF11">
    <property type="entry name" value="O-ANTIGEN TRANSPORTER-RELATED"/>
    <property type="match status" value="1"/>
</dbReference>
<dbReference type="InterPro" id="IPR050833">
    <property type="entry name" value="Poly_Biosynth_Transport"/>
</dbReference>
<dbReference type="Pfam" id="PF01943">
    <property type="entry name" value="Polysacc_synt"/>
    <property type="match status" value="1"/>
</dbReference>
<dbReference type="PANTHER" id="PTHR30250">
    <property type="entry name" value="PST FAMILY PREDICTED COLANIC ACID TRANSPORTER"/>
    <property type="match status" value="1"/>
</dbReference>
<feature type="transmembrane region" description="Helical" evidence="6">
    <location>
        <begin position="290"/>
        <end position="310"/>
    </location>
</feature>
<sequence>MTDKSIEVDNFKDTSLYVIYISVIIQVMLSMIVILMVFDSYDFWLLVISVSFIVFRNINQHLVTVASVENDTFTYNFLSLVGPVLGLIIGFVLLYIFDDNAIYPLVGFGFAELIGLSYITYLKRRNIRKLRINFAIIKDGFKYGLPLVLAGLLSWLGLNSSRYILEGIMGLSAVGFFAVGFGLGQRAASMASMIVTSAALPLAIRVTNESGLNAGVRQLSDNFCLLFCVLLPSLVGMFLVQEDLVMLFISEDFVQDTLVVLPWSILSGGLFAIIYNYLNHYFILAKKTYFLIYIDGALALLVILFSFVLINMYGVVGAAMSMSLASLVLIIALMFYLILNTGFVVPWFFMLKTLASVVLMGGFISQYGVTNFSILVNLFLNIVSGAFVYVFSMLLLNRSAFLLAIKSRGY</sequence>
<feature type="transmembrane region" description="Helical" evidence="6">
    <location>
        <begin position="346"/>
        <end position="368"/>
    </location>
</feature>
<evidence type="ECO:0000256" key="4">
    <source>
        <dbReference type="ARBA" id="ARBA00022989"/>
    </source>
</evidence>
<comment type="subcellular location">
    <subcellularLocation>
        <location evidence="1">Cell membrane</location>
        <topology evidence="1">Multi-pass membrane protein</topology>
    </subcellularLocation>
</comment>
<evidence type="ECO:0000256" key="2">
    <source>
        <dbReference type="ARBA" id="ARBA00022475"/>
    </source>
</evidence>
<keyword evidence="3 6" id="KW-0812">Transmembrane</keyword>
<gene>
    <name evidence="7" type="ORF">L2672_11155</name>
</gene>
<feature type="transmembrane region" description="Helical" evidence="6">
    <location>
        <begin position="75"/>
        <end position="96"/>
    </location>
</feature>
<evidence type="ECO:0000313" key="8">
    <source>
        <dbReference type="Proteomes" id="UP001139333"/>
    </source>
</evidence>
<organism evidence="7 8">
    <name type="scientific">Shewanella gaetbuli</name>
    <dbReference type="NCBI Taxonomy" id="220752"/>
    <lineage>
        <taxon>Bacteria</taxon>
        <taxon>Pseudomonadati</taxon>
        <taxon>Pseudomonadota</taxon>
        <taxon>Gammaproteobacteria</taxon>
        <taxon>Alteromonadales</taxon>
        <taxon>Shewanellaceae</taxon>
        <taxon>Shewanella</taxon>
    </lineage>
</organism>
<feature type="transmembrane region" description="Helical" evidence="6">
    <location>
        <begin position="16"/>
        <end position="37"/>
    </location>
</feature>
<comment type="caution">
    <text evidence="7">The sequence shown here is derived from an EMBL/GenBank/DDBJ whole genome shotgun (WGS) entry which is preliminary data.</text>
</comment>
<evidence type="ECO:0000256" key="1">
    <source>
        <dbReference type="ARBA" id="ARBA00004651"/>
    </source>
</evidence>
<feature type="transmembrane region" description="Helical" evidence="6">
    <location>
        <begin position="374"/>
        <end position="396"/>
    </location>
</feature>
<evidence type="ECO:0000256" key="6">
    <source>
        <dbReference type="SAM" id="Phobius"/>
    </source>
</evidence>